<accession>A0AAV6VHG8</accession>
<keyword evidence="2" id="KW-1185">Reference proteome</keyword>
<name>A0AAV6VHG8_9ARAC</name>
<evidence type="ECO:0000313" key="2">
    <source>
        <dbReference type="Proteomes" id="UP000827092"/>
    </source>
</evidence>
<reference evidence="1 2" key="1">
    <citation type="journal article" date="2022" name="Nat. Ecol. Evol.">
        <title>A masculinizing supergene underlies an exaggerated male reproductive morph in a spider.</title>
        <authorList>
            <person name="Hendrickx F."/>
            <person name="De Corte Z."/>
            <person name="Sonet G."/>
            <person name="Van Belleghem S.M."/>
            <person name="Kostlbacher S."/>
            <person name="Vangestel C."/>
        </authorList>
    </citation>
    <scope>NUCLEOTIDE SEQUENCE [LARGE SCALE GENOMIC DNA]</scope>
    <source>
        <strain evidence="1">W744_W776</strain>
    </source>
</reference>
<evidence type="ECO:0000313" key="1">
    <source>
        <dbReference type="EMBL" id="KAG8196139.1"/>
    </source>
</evidence>
<dbReference type="AlphaFoldDB" id="A0AAV6VHG8"/>
<dbReference type="Proteomes" id="UP000827092">
    <property type="component" value="Unassembled WGS sequence"/>
</dbReference>
<proteinExistence type="predicted"/>
<comment type="caution">
    <text evidence="1">The sequence shown here is derived from an EMBL/GenBank/DDBJ whole genome shotgun (WGS) entry which is preliminary data.</text>
</comment>
<dbReference type="EMBL" id="JAFNEN010000074">
    <property type="protein sequence ID" value="KAG8196139.1"/>
    <property type="molecule type" value="Genomic_DNA"/>
</dbReference>
<gene>
    <name evidence="1" type="ORF">JTE90_007874</name>
</gene>
<organism evidence="1 2">
    <name type="scientific">Oedothorax gibbosus</name>
    <dbReference type="NCBI Taxonomy" id="931172"/>
    <lineage>
        <taxon>Eukaryota</taxon>
        <taxon>Metazoa</taxon>
        <taxon>Ecdysozoa</taxon>
        <taxon>Arthropoda</taxon>
        <taxon>Chelicerata</taxon>
        <taxon>Arachnida</taxon>
        <taxon>Araneae</taxon>
        <taxon>Araneomorphae</taxon>
        <taxon>Entelegynae</taxon>
        <taxon>Araneoidea</taxon>
        <taxon>Linyphiidae</taxon>
        <taxon>Erigoninae</taxon>
        <taxon>Oedothorax</taxon>
    </lineage>
</organism>
<protein>
    <submittedName>
        <fullName evidence="1">Uncharacterized protein</fullName>
    </submittedName>
</protein>
<sequence>MLPLHLRFASGSGERNGSDSQPDVWRRSHHQRMVVSCSQWTMHSGQSTGVGFQEMKNARFFLLFESGSKLFAYFGNG</sequence>